<dbReference type="PANTHER" id="PTHR46112">
    <property type="entry name" value="AMINOPEPTIDASE"/>
    <property type="match status" value="1"/>
</dbReference>
<evidence type="ECO:0000259" key="1">
    <source>
        <dbReference type="Pfam" id="PF00557"/>
    </source>
</evidence>
<sequence>MAFVKSPPKIPDYQLEVAFPESEYATRLELVRETMNEKGLDVLLVTYVNNACYLTGYQTPLANWYVCIAVPIEGDLVAHVLDLELMNLYLHGWPRHAPVYSLEWWDEEQAADELSGILKEHGWADKRIGLEMQRDGCSAHFARTLSEQLPQATLIDASEVVLSRRVIKSPAELETMREAARLTDIGIKAALEEVCVGRSDGDAVAAAYCAMSRAGSEYLTIQPLPYTGESQRLAHLGAKRRVMQKGDVFSMEMTGVFNRYSAPIFRSASLGAPTSDVLRLLDTANATLELQFELAKPGVPAQVIASELKSLAKKMLNGLAQPRELYAYSVGIGFPPDWVEHSMYIHERMERPLQAGMTFHSPHGFRVFDRGIGASFSETWVVTENGGERLTQAPRELVIVD</sequence>
<dbReference type="InterPro" id="IPR036005">
    <property type="entry name" value="Creatinase/aminopeptidase-like"/>
</dbReference>
<protein>
    <submittedName>
        <fullName evidence="3">Xaa-Pro dipeptidase</fullName>
    </submittedName>
</protein>
<feature type="domain" description="Peptidase M24" evidence="1">
    <location>
        <begin position="174"/>
        <end position="384"/>
    </location>
</feature>
<feature type="domain" description="Creatinase N-terminal" evidence="2">
    <location>
        <begin position="27"/>
        <end position="167"/>
    </location>
</feature>
<gene>
    <name evidence="3" type="ORF">MGWOODY_XGa2929</name>
</gene>
<dbReference type="PANTHER" id="PTHR46112:SF2">
    <property type="entry name" value="XAA-PRO AMINOPEPTIDASE P-RELATED"/>
    <property type="match status" value="1"/>
</dbReference>
<accession>A0A160TU36</accession>
<evidence type="ECO:0000313" key="3">
    <source>
        <dbReference type="EMBL" id="CUS53875.1"/>
    </source>
</evidence>
<dbReference type="InterPro" id="IPR050659">
    <property type="entry name" value="Peptidase_M24B"/>
</dbReference>
<dbReference type="AlphaFoldDB" id="A0A160TU36"/>
<dbReference type="InterPro" id="IPR029149">
    <property type="entry name" value="Creatin/AminoP/Spt16_N"/>
</dbReference>
<dbReference type="EMBL" id="CZRL01000098">
    <property type="protein sequence ID" value="CUS53875.1"/>
    <property type="molecule type" value="Genomic_DNA"/>
</dbReference>
<dbReference type="Pfam" id="PF00557">
    <property type="entry name" value="Peptidase_M24"/>
    <property type="match status" value="1"/>
</dbReference>
<dbReference type="InterPro" id="IPR000994">
    <property type="entry name" value="Pept_M24"/>
</dbReference>
<reference evidence="3" key="1">
    <citation type="submission" date="2015-10" db="EMBL/GenBank/DDBJ databases">
        <authorList>
            <person name="Gilbert D.G."/>
        </authorList>
    </citation>
    <scope>NUCLEOTIDE SEQUENCE</scope>
</reference>
<dbReference type="CDD" id="cd01066">
    <property type="entry name" value="APP_MetAP"/>
    <property type="match status" value="1"/>
</dbReference>
<name>A0A160TU36_9ZZZZ</name>
<proteinExistence type="predicted"/>
<dbReference type="SUPFAM" id="SSF55920">
    <property type="entry name" value="Creatinase/aminopeptidase"/>
    <property type="match status" value="1"/>
</dbReference>
<dbReference type="SUPFAM" id="SSF53092">
    <property type="entry name" value="Creatinase/prolidase N-terminal domain"/>
    <property type="match status" value="1"/>
</dbReference>
<dbReference type="Gene3D" id="3.40.350.10">
    <property type="entry name" value="Creatinase/prolidase N-terminal domain"/>
    <property type="match status" value="1"/>
</dbReference>
<dbReference type="Gene3D" id="3.90.230.10">
    <property type="entry name" value="Creatinase/methionine aminopeptidase superfamily"/>
    <property type="match status" value="1"/>
</dbReference>
<organism evidence="3">
    <name type="scientific">hydrothermal vent metagenome</name>
    <dbReference type="NCBI Taxonomy" id="652676"/>
    <lineage>
        <taxon>unclassified sequences</taxon>
        <taxon>metagenomes</taxon>
        <taxon>ecological metagenomes</taxon>
    </lineage>
</organism>
<dbReference type="Pfam" id="PF01321">
    <property type="entry name" value="Creatinase_N"/>
    <property type="match status" value="1"/>
</dbReference>
<evidence type="ECO:0000259" key="2">
    <source>
        <dbReference type="Pfam" id="PF01321"/>
    </source>
</evidence>
<dbReference type="InterPro" id="IPR000587">
    <property type="entry name" value="Creatinase_N"/>
</dbReference>